<protein>
    <submittedName>
        <fullName evidence="2">Uncharacterized protein</fullName>
    </submittedName>
</protein>
<organism evidence="2 3">
    <name type="scientific">Portunus trituberculatus</name>
    <name type="common">Swimming crab</name>
    <name type="synonym">Neptunus trituberculatus</name>
    <dbReference type="NCBI Taxonomy" id="210409"/>
    <lineage>
        <taxon>Eukaryota</taxon>
        <taxon>Metazoa</taxon>
        <taxon>Ecdysozoa</taxon>
        <taxon>Arthropoda</taxon>
        <taxon>Crustacea</taxon>
        <taxon>Multicrustacea</taxon>
        <taxon>Malacostraca</taxon>
        <taxon>Eumalacostraca</taxon>
        <taxon>Eucarida</taxon>
        <taxon>Decapoda</taxon>
        <taxon>Pleocyemata</taxon>
        <taxon>Brachyura</taxon>
        <taxon>Eubrachyura</taxon>
        <taxon>Portunoidea</taxon>
        <taxon>Portunidae</taxon>
        <taxon>Portuninae</taxon>
        <taxon>Portunus</taxon>
    </lineage>
</organism>
<keyword evidence="1" id="KW-0732">Signal</keyword>
<evidence type="ECO:0000256" key="1">
    <source>
        <dbReference type="SAM" id="SignalP"/>
    </source>
</evidence>
<name>A0A5B7HLF4_PORTR</name>
<dbReference type="AlphaFoldDB" id="A0A5B7HLF4"/>
<keyword evidence="3" id="KW-1185">Reference proteome</keyword>
<gene>
    <name evidence="2" type="ORF">E2C01_064665</name>
</gene>
<comment type="caution">
    <text evidence="2">The sequence shown here is derived from an EMBL/GenBank/DDBJ whole genome shotgun (WGS) entry which is preliminary data.</text>
</comment>
<feature type="chain" id="PRO_5022959004" evidence="1">
    <location>
        <begin position="28"/>
        <end position="156"/>
    </location>
</feature>
<dbReference type="EMBL" id="VSRR010031090">
    <property type="protein sequence ID" value="MPC70415.1"/>
    <property type="molecule type" value="Genomic_DNA"/>
</dbReference>
<feature type="signal peptide" evidence="1">
    <location>
        <begin position="1"/>
        <end position="27"/>
    </location>
</feature>
<dbReference type="Proteomes" id="UP000324222">
    <property type="component" value="Unassembled WGS sequence"/>
</dbReference>
<proteinExistence type="predicted"/>
<evidence type="ECO:0000313" key="2">
    <source>
        <dbReference type="EMBL" id="MPC70415.1"/>
    </source>
</evidence>
<accession>A0A5B7HLF4</accession>
<sequence>MVQQLLQQTRVIRQILLQLICLPPALSCPSLKGLRGFLEAGQLCVLLSTLAQDSLCLTGGSALLLPLCVNIPGQRHHQGLPVLCLCDSCSPFHSWSSLATSCRSCSTSSARLLFESSSSSTPRPGLARAFSSADSILTEGECLARRAHKTDTTITT</sequence>
<reference evidence="2 3" key="1">
    <citation type="submission" date="2019-05" db="EMBL/GenBank/DDBJ databases">
        <title>Another draft genome of Portunus trituberculatus and its Hox gene families provides insights of decapod evolution.</title>
        <authorList>
            <person name="Jeong J.-H."/>
            <person name="Song I."/>
            <person name="Kim S."/>
            <person name="Choi T."/>
            <person name="Kim D."/>
            <person name="Ryu S."/>
            <person name="Kim W."/>
        </authorList>
    </citation>
    <scope>NUCLEOTIDE SEQUENCE [LARGE SCALE GENOMIC DNA]</scope>
    <source>
        <tissue evidence="2">Muscle</tissue>
    </source>
</reference>
<evidence type="ECO:0000313" key="3">
    <source>
        <dbReference type="Proteomes" id="UP000324222"/>
    </source>
</evidence>